<evidence type="ECO:0000313" key="2">
    <source>
        <dbReference type="Proteomes" id="UP001567537"/>
    </source>
</evidence>
<sequence length="75" mass="8726">MRAVRERLSKQRVVRRLRRAGRVARSAGREPFRAAFGVPPEDERHRFLFRVHGAAGVGRTFLVREFGQIARERGR</sequence>
<evidence type="ECO:0008006" key="3">
    <source>
        <dbReference type="Google" id="ProtNLM"/>
    </source>
</evidence>
<name>A0ABV4IU29_9ACTN</name>
<gene>
    <name evidence="1" type="ORF">KYY02_00715</name>
</gene>
<evidence type="ECO:0000313" key="1">
    <source>
        <dbReference type="EMBL" id="MEZ3177282.1"/>
    </source>
</evidence>
<keyword evidence="2" id="KW-1185">Reference proteome</keyword>
<protein>
    <recommendedName>
        <fullName evidence="3">ATP-binding protein</fullName>
    </recommendedName>
</protein>
<dbReference type="RefSeq" id="WP_371235411.1">
    <property type="nucleotide sequence ID" value="NZ_JAHWZY010000001.1"/>
</dbReference>
<accession>A0ABV4IU29</accession>
<dbReference type="Proteomes" id="UP001567537">
    <property type="component" value="Unassembled WGS sequence"/>
</dbReference>
<proteinExistence type="predicted"/>
<comment type="caution">
    <text evidence="1">The sequence shown here is derived from an EMBL/GenBank/DDBJ whole genome shotgun (WGS) entry which is preliminary data.</text>
</comment>
<reference evidence="1 2" key="1">
    <citation type="journal article" date="2021" name="Res Sq">
        <title>Streptomyces Pimoensis sp. nov., Isolated From the Taklimakan Desert in Xinjiang, China.</title>
        <authorList>
            <person name="Zhang P."/>
            <person name="Luo X."/>
            <person name="Luo X."/>
            <person name="Liu Z."/>
            <person name="Xia Z."/>
            <person name="Wan C."/>
            <person name="zhang L."/>
        </authorList>
    </citation>
    <scope>NUCLEOTIDE SEQUENCE [LARGE SCALE GENOMIC DNA]</scope>
    <source>
        <strain evidence="1 2">TRM75549</strain>
    </source>
</reference>
<organism evidence="1 2">
    <name type="scientific">Streptomyces pimonensis</name>
    <dbReference type="NCBI Taxonomy" id="2860288"/>
    <lineage>
        <taxon>Bacteria</taxon>
        <taxon>Bacillati</taxon>
        <taxon>Actinomycetota</taxon>
        <taxon>Actinomycetes</taxon>
        <taxon>Kitasatosporales</taxon>
        <taxon>Streptomycetaceae</taxon>
        <taxon>Streptomyces</taxon>
    </lineage>
</organism>
<dbReference type="EMBL" id="JAHWZY010000001">
    <property type="protein sequence ID" value="MEZ3177282.1"/>
    <property type="molecule type" value="Genomic_DNA"/>
</dbReference>